<dbReference type="EMBL" id="UINC01001130">
    <property type="protein sequence ID" value="SUZ71708.1"/>
    <property type="molecule type" value="Genomic_DNA"/>
</dbReference>
<evidence type="ECO:0000313" key="1">
    <source>
        <dbReference type="EMBL" id="SUZ71708.1"/>
    </source>
</evidence>
<reference evidence="1" key="1">
    <citation type="submission" date="2018-05" db="EMBL/GenBank/DDBJ databases">
        <authorList>
            <person name="Lanie J.A."/>
            <person name="Ng W.-L."/>
            <person name="Kazmierczak K.M."/>
            <person name="Andrzejewski T.M."/>
            <person name="Davidsen T.M."/>
            <person name="Wayne K.J."/>
            <person name="Tettelin H."/>
            <person name="Glass J.I."/>
            <person name="Rusch D."/>
            <person name="Podicherti R."/>
            <person name="Tsui H.-C.T."/>
            <person name="Winkler M.E."/>
        </authorList>
    </citation>
    <scope>NUCLEOTIDE SEQUENCE</scope>
</reference>
<accession>A0A381PYL3</accession>
<dbReference type="Pfam" id="PF11066">
    <property type="entry name" value="DUF2867"/>
    <property type="match status" value="1"/>
</dbReference>
<dbReference type="AlphaFoldDB" id="A0A381PYL3"/>
<gene>
    <name evidence="1" type="ORF">METZ01_LOCUS24562</name>
</gene>
<protein>
    <submittedName>
        <fullName evidence="1">Uncharacterized protein</fullName>
    </submittedName>
</protein>
<sequence length="136" mass="15689">MLSWSGESFGSRLIDSRTAQINMPPKVIFKPIQRIGGDTGWYAWNWLWRLRGFLDLLFGGVGMRRGRAHFEILRVGDTINFWRVEEHDPNHLLRLTAEMKMPGRAWLEFEVLGNEVSSTIRQTAIFDPVGLLGLVY</sequence>
<proteinExistence type="predicted"/>
<name>A0A381PYL3_9ZZZZ</name>
<dbReference type="SUPFAM" id="SSF55961">
    <property type="entry name" value="Bet v1-like"/>
    <property type="match status" value="1"/>
</dbReference>
<dbReference type="InterPro" id="IPR021295">
    <property type="entry name" value="DUF2867"/>
</dbReference>
<organism evidence="1">
    <name type="scientific">marine metagenome</name>
    <dbReference type="NCBI Taxonomy" id="408172"/>
    <lineage>
        <taxon>unclassified sequences</taxon>
        <taxon>metagenomes</taxon>
        <taxon>ecological metagenomes</taxon>
    </lineage>
</organism>